<feature type="compositionally biased region" description="Pro residues" evidence="1">
    <location>
        <begin position="332"/>
        <end position="343"/>
    </location>
</feature>
<dbReference type="GO" id="GO:0005777">
    <property type="term" value="C:peroxisome"/>
    <property type="evidence" value="ECO:0007669"/>
    <property type="project" value="TreeGrafter"/>
</dbReference>
<accession>A0AAD7TAX0</accession>
<sequence>MHFVSHLRYAWDNSPYWGETPETTVINKAPREGGAAMLRRRLRMEEQELDLEFEVLNVQFNERGCYVLTLMVENPLLEDSGAGVQLKVNDGEVLLANGGSTEPIQQDNLDEIYTCLRSKFVFTLPKGFCKNDKNHDVRLRVEAVRLTDSQAAEGGGTRVGEGFFAIFPRTDAPRINMYAGREEELYHYRGTMALLRVHDDQLAMHCGRLAYAVAFHQSRPAPFLSLSPSGDVSGSAWEDGTSDWQTPRVPSPGPSSLRVPPLILGSPRLTDHPTAPGNSPRPGPQSSPRQPVPQPHLKSEIKPDATEDASRERLPTSPRIQAPQHQYGHPPALTPTPENPPRLLPESTPPGSSQLLPPTRVTECPPERNEAPRSPLSGDWHVSRPGKGALSVTLHRANSLPPLSHGGVPRPFVIAVWIDRRWAAQQQNLFGCWNSLHRQRL</sequence>
<dbReference type="Proteomes" id="UP001221898">
    <property type="component" value="Unassembled WGS sequence"/>
</dbReference>
<gene>
    <name evidence="2" type="ORF">AAFF_G00224440</name>
</gene>
<proteinExistence type="predicted"/>
<organism evidence="2 3">
    <name type="scientific">Aldrovandia affinis</name>
    <dbReference type="NCBI Taxonomy" id="143900"/>
    <lineage>
        <taxon>Eukaryota</taxon>
        <taxon>Metazoa</taxon>
        <taxon>Chordata</taxon>
        <taxon>Craniata</taxon>
        <taxon>Vertebrata</taxon>
        <taxon>Euteleostomi</taxon>
        <taxon>Actinopterygii</taxon>
        <taxon>Neopterygii</taxon>
        <taxon>Teleostei</taxon>
        <taxon>Notacanthiformes</taxon>
        <taxon>Halosauridae</taxon>
        <taxon>Aldrovandia</taxon>
    </lineage>
</organism>
<feature type="compositionally biased region" description="Pro residues" evidence="1">
    <location>
        <begin position="279"/>
        <end position="294"/>
    </location>
</feature>
<evidence type="ECO:0000256" key="1">
    <source>
        <dbReference type="SAM" id="MobiDB-lite"/>
    </source>
</evidence>
<keyword evidence="3" id="KW-1185">Reference proteome</keyword>
<comment type="caution">
    <text evidence="2">The sequence shown here is derived from an EMBL/GenBank/DDBJ whole genome shotgun (WGS) entry which is preliminary data.</text>
</comment>
<reference evidence="2" key="1">
    <citation type="journal article" date="2023" name="Science">
        <title>Genome structures resolve the early diversification of teleost fishes.</title>
        <authorList>
            <person name="Parey E."/>
            <person name="Louis A."/>
            <person name="Montfort J."/>
            <person name="Bouchez O."/>
            <person name="Roques C."/>
            <person name="Iampietro C."/>
            <person name="Lluch J."/>
            <person name="Castinel A."/>
            <person name="Donnadieu C."/>
            <person name="Desvignes T."/>
            <person name="Floi Bucao C."/>
            <person name="Jouanno E."/>
            <person name="Wen M."/>
            <person name="Mejri S."/>
            <person name="Dirks R."/>
            <person name="Jansen H."/>
            <person name="Henkel C."/>
            <person name="Chen W.J."/>
            <person name="Zahm M."/>
            <person name="Cabau C."/>
            <person name="Klopp C."/>
            <person name="Thompson A.W."/>
            <person name="Robinson-Rechavi M."/>
            <person name="Braasch I."/>
            <person name="Lecointre G."/>
            <person name="Bobe J."/>
            <person name="Postlethwait J.H."/>
            <person name="Berthelot C."/>
            <person name="Roest Crollius H."/>
            <person name="Guiguen Y."/>
        </authorList>
    </citation>
    <scope>NUCLEOTIDE SEQUENCE</scope>
    <source>
        <strain evidence="2">NC1722</strain>
    </source>
</reference>
<dbReference type="InterPro" id="IPR039889">
    <property type="entry name" value="CCD33"/>
</dbReference>
<evidence type="ECO:0000313" key="2">
    <source>
        <dbReference type="EMBL" id="KAJ8417601.1"/>
    </source>
</evidence>
<name>A0AAD7TAX0_9TELE</name>
<feature type="region of interest" description="Disordered" evidence="1">
    <location>
        <begin position="226"/>
        <end position="383"/>
    </location>
</feature>
<feature type="compositionally biased region" description="Basic and acidic residues" evidence="1">
    <location>
        <begin position="297"/>
        <end position="314"/>
    </location>
</feature>
<dbReference type="AlphaFoldDB" id="A0AAD7TAX0"/>
<protein>
    <submittedName>
        <fullName evidence="2">Uncharacterized protein</fullName>
    </submittedName>
</protein>
<evidence type="ECO:0000313" key="3">
    <source>
        <dbReference type="Proteomes" id="UP001221898"/>
    </source>
</evidence>
<dbReference type="PANTHER" id="PTHR21623">
    <property type="entry name" value="SPERIOLIN-BINDING FACTOR"/>
    <property type="match status" value="1"/>
</dbReference>
<dbReference type="PANTHER" id="PTHR21623:SF2">
    <property type="entry name" value="COILED-COIL DOMAIN-CONTAINING PROTEIN 33"/>
    <property type="match status" value="1"/>
</dbReference>
<dbReference type="EMBL" id="JAINUG010000003">
    <property type="protein sequence ID" value="KAJ8417601.1"/>
    <property type="molecule type" value="Genomic_DNA"/>
</dbReference>